<comment type="caution">
    <text evidence="1">The sequence shown here is derived from an EMBL/GenBank/DDBJ whole genome shotgun (WGS) entry which is preliminary data.</text>
</comment>
<reference evidence="2" key="1">
    <citation type="journal article" date="2022" name="Mol. Ecol. Resour.">
        <title>The genomes of chicory, endive, great burdock and yacon provide insights into Asteraceae palaeo-polyploidization history and plant inulin production.</title>
        <authorList>
            <person name="Fan W."/>
            <person name="Wang S."/>
            <person name="Wang H."/>
            <person name="Wang A."/>
            <person name="Jiang F."/>
            <person name="Liu H."/>
            <person name="Zhao H."/>
            <person name="Xu D."/>
            <person name="Zhang Y."/>
        </authorList>
    </citation>
    <scope>NUCLEOTIDE SEQUENCE [LARGE SCALE GENOMIC DNA]</scope>
    <source>
        <strain evidence="2">cv. Yunnan</strain>
    </source>
</reference>
<evidence type="ECO:0000313" key="2">
    <source>
        <dbReference type="Proteomes" id="UP001056120"/>
    </source>
</evidence>
<dbReference type="EMBL" id="CM042037">
    <property type="protein sequence ID" value="KAI3742461.1"/>
    <property type="molecule type" value="Genomic_DNA"/>
</dbReference>
<accession>A0ACB9D7L7</accession>
<protein>
    <submittedName>
        <fullName evidence="1">Uncharacterized protein</fullName>
    </submittedName>
</protein>
<keyword evidence="2" id="KW-1185">Reference proteome</keyword>
<gene>
    <name evidence="1" type="ORF">L1987_60144</name>
</gene>
<name>A0ACB9D7L7_9ASTR</name>
<sequence>MAFGNREFNLDMLTKSFTYFSKFKFSKAGKTNKCPPRSKLDEGGPNENVLIVDRFELKNEVTEVVDAATHKCGDDGIQMGKPPWKNQVESANEEEFNVVEQTWNPKLNGDDYHRACAAFAQVWGHSRNAEACANAMGTMHHSLRGRILCVEFVES</sequence>
<reference evidence="1 2" key="2">
    <citation type="journal article" date="2022" name="Mol. Ecol. Resour.">
        <title>The genomes of chicory, endive, great burdock and yacon provide insights into Asteraceae paleo-polyploidization history and plant inulin production.</title>
        <authorList>
            <person name="Fan W."/>
            <person name="Wang S."/>
            <person name="Wang H."/>
            <person name="Wang A."/>
            <person name="Jiang F."/>
            <person name="Liu H."/>
            <person name="Zhao H."/>
            <person name="Xu D."/>
            <person name="Zhang Y."/>
        </authorList>
    </citation>
    <scope>NUCLEOTIDE SEQUENCE [LARGE SCALE GENOMIC DNA]</scope>
    <source>
        <strain evidence="2">cv. Yunnan</strain>
        <tissue evidence="1">Leaves</tissue>
    </source>
</reference>
<organism evidence="1 2">
    <name type="scientific">Smallanthus sonchifolius</name>
    <dbReference type="NCBI Taxonomy" id="185202"/>
    <lineage>
        <taxon>Eukaryota</taxon>
        <taxon>Viridiplantae</taxon>
        <taxon>Streptophyta</taxon>
        <taxon>Embryophyta</taxon>
        <taxon>Tracheophyta</taxon>
        <taxon>Spermatophyta</taxon>
        <taxon>Magnoliopsida</taxon>
        <taxon>eudicotyledons</taxon>
        <taxon>Gunneridae</taxon>
        <taxon>Pentapetalae</taxon>
        <taxon>asterids</taxon>
        <taxon>campanulids</taxon>
        <taxon>Asterales</taxon>
        <taxon>Asteraceae</taxon>
        <taxon>Asteroideae</taxon>
        <taxon>Heliantheae alliance</taxon>
        <taxon>Millerieae</taxon>
        <taxon>Smallanthus</taxon>
    </lineage>
</organism>
<dbReference type="Proteomes" id="UP001056120">
    <property type="component" value="Linkage Group LG20"/>
</dbReference>
<proteinExistence type="predicted"/>
<evidence type="ECO:0000313" key="1">
    <source>
        <dbReference type="EMBL" id="KAI3742461.1"/>
    </source>
</evidence>